<organism evidence="2 3">
    <name type="scientific">Mycoplasma haemofelis (strain Langford 1)</name>
    <name type="common">Haemobartonella felis</name>
    <dbReference type="NCBI Taxonomy" id="941640"/>
    <lineage>
        <taxon>Bacteria</taxon>
        <taxon>Bacillati</taxon>
        <taxon>Mycoplasmatota</taxon>
        <taxon>Mollicutes</taxon>
        <taxon>Mycoplasmataceae</taxon>
        <taxon>Mycoplasma</taxon>
    </lineage>
</organism>
<gene>
    <name evidence="2" type="ordered locus">HF1_04670</name>
</gene>
<dbReference type="OrthoDB" id="9823394at2"/>
<dbReference type="HOGENOM" id="CLU_098620_3_0_14"/>
<keyword evidence="1" id="KW-1133">Transmembrane helix</keyword>
<feature type="transmembrane region" description="Helical" evidence="1">
    <location>
        <begin position="6"/>
        <end position="28"/>
    </location>
</feature>
<proteinExistence type="predicted"/>
<accession>E8ZH54</accession>
<keyword evidence="1" id="KW-0472">Membrane</keyword>
<dbReference type="Proteomes" id="UP000008637">
    <property type="component" value="Chromosome"/>
</dbReference>
<sequence>MPTIKTLVTFPIVGVSGAFIVSNLDLIFHDEPANIRSKLIRDGFRLLSSDSSYWELLWSKHEEESSLKEKLPILVNNLESFKVACEEVIQFTDLNTYYSQASRWCVVPQDFEDRLKFIGNKEILESDGIWGDLLSKYEKDSNNSFVSSLGSQSTQELKIKALQKFCKDTKEKKLKTYDKDFSKDFPLFLMWCTKR</sequence>
<dbReference type="KEGG" id="mha:HF1_04670"/>
<name>E8ZH54_MYCHL</name>
<evidence type="ECO:0000313" key="2">
    <source>
        <dbReference type="EMBL" id="CBY92475.1"/>
    </source>
</evidence>
<keyword evidence="3" id="KW-1185">Reference proteome</keyword>
<evidence type="ECO:0000256" key="1">
    <source>
        <dbReference type="SAM" id="Phobius"/>
    </source>
</evidence>
<protein>
    <submittedName>
        <fullName evidence="2">Uncharacterized protein</fullName>
    </submittedName>
</protein>
<reference evidence="2 3" key="1">
    <citation type="journal article" date="2011" name="J. Bacteriol.">
        <title>Complete genome sequence of Mycoplasma haemofelis, a hemotropic mycoplasma.</title>
        <authorList>
            <person name="Barker E.N."/>
            <person name="Helps C.R."/>
            <person name="Peters I.R."/>
            <person name="Darby A.C."/>
            <person name="Radford A.D."/>
            <person name="Tasker S."/>
        </authorList>
    </citation>
    <scope>NUCLEOTIDE SEQUENCE [LARGE SCALE GENOMIC DNA]</scope>
    <source>
        <strain evidence="2 3">Langford 1</strain>
    </source>
</reference>
<dbReference type="AlphaFoldDB" id="E8ZH54"/>
<keyword evidence="1" id="KW-0812">Transmembrane</keyword>
<evidence type="ECO:0000313" key="3">
    <source>
        <dbReference type="Proteomes" id="UP000008637"/>
    </source>
</evidence>
<dbReference type="EMBL" id="FR773153">
    <property type="protein sequence ID" value="CBY92475.1"/>
    <property type="molecule type" value="Genomic_DNA"/>
</dbReference>